<reference evidence="1 2" key="1">
    <citation type="submission" date="2024-04" db="EMBL/GenBank/DDBJ databases">
        <title>Human intestinal bacterial collection.</title>
        <authorList>
            <person name="Pauvert C."/>
            <person name="Hitch T.C.A."/>
            <person name="Clavel T."/>
        </authorList>
    </citation>
    <scope>NUCLEOTIDE SEQUENCE [LARGE SCALE GENOMIC DNA]</scope>
    <source>
        <strain evidence="1 2">CLA-SR-H019</strain>
    </source>
</reference>
<proteinExistence type="predicted"/>
<dbReference type="RefSeq" id="WP_349189383.1">
    <property type="nucleotide sequence ID" value="NZ_JBBNPP010000025.1"/>
</dbReference>
<dbReference type="EMBL" id="JBBNPP010000025">
    <property type="protein sequence ID" value="MEQ3347528.1"/>
    <property type="molecule type" value="Genomic_DNA"/>
</dbReference>
<gene>
    <name evidence="1" type="ORF">AAA073_08795</name>
</gene>
<comment type="caution">
    <text evidence="1">The sequence shown here is derived from an EMBL/GenBank/DDBJ whole genome shotgun (WGS) entry which is preliminary data.</text>
</comment>
<accession>A0ABV1J2X7</accession>
<sequence length="84" mass="10002">MKIIQVYQSEFDKEIPLEYVGKVKYIGPDDPLSFVNNGEYNIVFDETEEDYVYILNEPNKLGGEFFYIDDPRGILKKYMKEYKD</sequence>
<dbReference type="Proteomes" id="UP001491691">
    <property type="component" value="Unassembled WGS sequence"/>
</dbReference>
<organism evidence="1 2">
    <name type="scientific">Peptoniphilus senegalensis</name>
    <dbReference type="NCBI Taxonomy" id="1465757"/>
    <lineage>
        <taxon>Bacteria</taxon>
        <taxon>Bacillati</taxon>
        <taxon>Bacillota</taxon>
        <taxon>Tissierellia</taxon>
        <taxon>Tissierellales</taxon>
        <taxon>Peptoniphilaceae</taxon>
        <taxon>Peptoniphilus</taxon>
    </lineage>
</organism>
<evidence type="ECO:0000313" key="2">
    <source>
        <dbReference type="Proteomes" id="UP001491691"/>
    </source>
</evidence>
<protein>
    <submittedName>
        <fullName evidence="1">Uncharacterized protein</fullName>
    </submittedName>
</protein>
<evidence type="ECO:0000313" key="1">
    <source>
        <dbReference type="EMBL" id="MEQ3347528.1"/>
    </source>
</evidence>
<name>A0ABV1J2X7_9FIRM</name>
<keyword evidence="2" id="KW-1185">Reference proteome</keyword>